<dbReference type="Pfam" id="PF08241">
    <property type="entry name" value="Methyltransf_11"/>
    <property type="match status" value="1"/>
</dbReference>
<organism evidence="1 2">
    <name type="scientific">Actinoalloteichus hoggarensis</name>
    <dbReference type="NCBI Taxonomy" id="1470176"/>
    <lineage>
        <taxon>Bacteria</taxon>
        <taxon>Bacillati</taxon>
        <taxon>Actinomycetota</taxon>
        <taxon>Actinomycetes</taxon>
        <taxon>Pseudonocardiales</taxon>
        <taxon>Pseudonocardiaceae</taxon>
        <taxon>Actinoalloteichus</taxon>
    </lineage>
</organism>
<name>A0A221W4J6_9PSEU</name>
<dbReference type="AlphaFoldDB" id="A0A221W4J6"/>
<proteinExistence type="predicted"/>
<reference evidence="1 2" key="1">
    <citation type="submission" date="2017-07" db="EMBL/GenBank/DDBJ databases">
        <title>Complete genome sequence of Actinoalloteichus hoggarensis DSM 45943, type strain of Actinoalloteichus hoggarensis.</title>
        <authorList>
            <person name="Ruckert C."/>
            <person name="Nouioui I."/>
            <person name="Willmese J."/>
            <person name="van Wezel G."/>
            <person name="Klenk H.-P."/>
            <person name="Kalinowski J."/>
            <person name="Zotchev S.B."/>
        </authorList>
    </citation>
    <scope>NUCLEOTIDE SEQUENCE [LARGE SCALE GENOMIC DNA]</scope>
    <source>
        <strain evidence="1 2">DSM 45943</strain>
    </source>
</reference>
<dbReference type="PANTHER" id="PTHR45036:SF1">
    <property type="entry name" value="METHYLTRANSFERASE LIKE 7A"/>
    <property type="match status" value="1"/>
</dbReference>
<accession>A0A221W4J6</accession>
<evidence type="ECO:0000313" key="1">
    <source>
        <dbReference type="EMBL" id="ASO20694.1"/>
    </source>
</evidence>
<dbReference type="GO" id="GO:0043770">
    <property type="term" value="F:demethylmenaquinone methyltransferase activity"/>
    <property type="evidence" value="ECO:0007669"/>
    <property type="project" value="UniProtKB-EC"/>
</dbReference>
<keyword evidence="1" id="KW-0808">Transferase</keyword>
<dbReference type="GO" id="GO:0008757">
    <property type="term" value="F:S-adenosylmethionine-dependent methyltransferase activity"/>
    <property type="evidence" value="ECO:0007669"/>
    <property type="project" value="InterPro"/>
</dbReference>
<dbReference type="OrthoDB" id="65624at2"/>
<dbReference type="Gene3D" id="3.40.50.150">
    <property type="entry name" value="Vaccinia Virus protein VP39"/>
    <property type="match status" value="1"/>
</dbReference>
<keyword evidence="1" id="KW-0489">Methyltransferase</keyword>
<dbReference type="InterPro" id="IPR052356">
    <property type="entry name" value="Thiol_S-MT"/>
</dbReference>
<dbReference type="EMBL" id="CP022521">
    <property type="protein sequence ID" value="ASO20694.1"/>
    <property type="molecule type" value="Genomic_DNA"/>
</dbReference>
<gene>
    <name evidence="1" type="primary">ubiE4</name>
    <name evidence="1" type="ORF">AHOG_15340</name>
</gene>
<dbReference type="SUPFAM" id="SSF53335">
    <property type="entry name" value="S-adenosyl-L-methionine-dependent methyltransferases"/>
    <property type="match status" value="1"/>
</dbReference>
<dbReference type="InterPro" id="IPR013216">
    <property type="entry name" value="Methyltransf_11"/>
</dbReference>
<dbReference type="GO" id="GO:0032259">
    <property type="term" value="P:methylation"/>
    <property type="evidence" value="ECO:0007669"/>
    <property type="project" value="UniProtKB-KW"/>
</dbReference>
<dbReference type="KEGG" id="ahg:AHOG_15340"/>
<dbReference type="InterPro" id="IPR029063">
    <property type="entry name" value="SAM-dependent_MTases_sf"/>
</dbReference>
<evidence type="ECO:0000313" key="2">
    <source>
        <dbReference type="Proteomes" id="UP000204221"/>
    </source>
</evidence>
<protein>
    <submittedName>
        <fullName evidence="1">Ubiquinone/menaquinone biosynthesis C-methyltransferase UbiE</fullName>
        <ecNumber evidence="1">2.1.1.163</ecNumber>
    </submittedName>
</protein>
<dbReference type="Proteomes" id="UP000204221">
    <property type="component" value="Chromosome"/>
</dbReference>
<sequence length="214" mass="24014">MPTLHDMEDEDFVRRFDEMQISMDRLWPGRSRRRLFSQLRGHVLEVGAGTGNNLRYYEKADRVTAVEPNPVMVDFMKERAQSVGYWVEVVQGSADPVPLPANSVDVVVYSLVLCLVPDAAKALGEARRVLRPGGRIAFLEHVAARGPLGLLQRRLEPWHMRNAAGCELRRDTVGTIRDAGFEITALYRHHPFFNPPWVAPVVEGFARLPAGTTG</sequence>
<dbReference type="CDD" id="cd02440">
    <property type="entry name" value="AdoMet_MTases"/>
    <property type="match status" value="1"/>
</dbReference>
<dbReference type="EC" id="2.1.1.163" evidence="1"/>
<keyword evidence="2" id="KW-1185">Reference proteome</keyword>
<dbReference type="RefSeq" id="WP_093941982.1">
    <property type="nucleotide sequence ID" value="NZ_CP022521.1"/>
</dbReference>
<keyword evidence="1" id="KW-0830">Ubiquinone</keyword>
<dbReference type="PANTHER" id="PTHR45036">
    <property type="entry name" value="METHYLTRANSFERASE LIKE 7B"/>
    <property type="match status" value="1"/>
</dbReference>